<proteinExistence type="predicted"/>
<feature type="region of interest" description="Disordered" evidence="1">
    <location>
        <begin position="89"/>
        <end position="111"/>
    </location>
</feature>
<evidence type="ECO:0000256" key="2">
    <source>
        <dbReference type="SAM" id="SignalP"/>
    </source>
</evidence>
<comment type="caution">
    <text evidence="3">The sequence shown here is derived from an EMBL/GenBank/DDBJ whole genome shotgun (WGS) entry which is preliminary data.</text>
</comment>
<dbReference type="Proteomes" id="UP000216147">
    <property type="component" value="Unassembled WGS sequence"/>
</dbReference>
<dbReference type="AlphaFoldDB" id="A0A258HQG8"/>
<keyword evidence="2" id="KW-0732">Signal</keyword>
<evidence type="ECO:0000313" key="4">
    <source>
        <dbReference type="Proteomes" id="UP000216147"/>
    </source>
</evidence>
<protein>
    <submittedName>
        <fullName evidence="3">Uncharacterized protein</fullName>
    </submittedName>
</protein>
<dbReference type="EMBL" id="NCEQ01000002">
    <property type="protein sequence ID" value="OYX58578.1"/>
    <property type="molecule type" value="Genomic_DNA"/>
</dbReference>
<name>A0A258HQG8_9CAUL</name>
<reference evidence="3 4" key="1">
    <citation type="submission" date="2017-03" db="EMBL/GenBank/DDBJ databases">
        <title>Lifting the veil on microbial sulfur biogeochemistry in mining wastewaters.</title>
        <authorList>
            <person name="Kantor R.S."/>
            <person name="Colenbrander Nelson T."/>
            <person name="Marshall S."/>
            <person name="Bennett D."/>
            <person name="Apte S."/>
            <person name="Camacho D."/>
            <person name="Thomas B.C."/>
            <person name="Warren L.A."/>
            <person name="Banfield J.F."/>
        </authorList>
    </citation>
    <scope>NUCLEOTIDE SEQUENCE [LARGE SCALE GENOMIC DNA]</scope>
    <source>
        <strain evidence="3">32-68-21</strain>
    </source>
</reference>
<gene>
    <name evidence="3" type="ORF">B7Y86_02515</name>
</gene>
<accession>A0A258HQG8</accession>
<evidence type="ECO:0000313" key="3">
    <source>
        <dbReference type="EMBL" id="OYX58578.1"/>
    </source>
</evidence>
<feature type="signal peptide" evidence="2">
    <location>
        <begin position="1"/>
        <end position="24"/>
    </location>
</feature>
<sequence>MKFAAVALAIAFAAPIAVSIPATAEAQVLAGRGGDTRRLREAPRPALTAREEDRLFEAEEAVFSLQSQIETLEALAAPTPEQISSMEDLRERLEDEQGIVDRLTRKRDRRG</sequence>
<feature type="chain" id="PRO_5012469114" evidence="2">
    <location>
        <begin position="25"/>
        <end position="111"/>
    </location>
</feature>
<evidence type="ECO:0000256" key="1">
    <source>
        <dbReference type="SAM" id="MobiDB-lite"/>
    </source>
</evidence>
<organism evidence="3 4">
    <name type="scientific">Brevundimonas subvibrioides</name>
    <dbReference type="NCBI Taxonomy" id="74313"/>
    <lineage>
        <taxon>Bacteria</taxon>
        <taxon>Pseudomonadati</taxon>
        <taxon>Pseudomonadota</taxon>
        <taxon>Alphaproteobacteria</taxon>
        <taxon>Caulobacterales</taxon>
        <taxon>Caulobacteraceae</taxon>
        <taxon>Brevundimonas</taxon>
    </lineage>
</organism>